<dbReference type="EMBL" id="JAUSVL010000001">
    <property type="protein sequence ID" value="MDQ0288057.1"/>
    <property type="molecule type" value="Genomic_DNA"/>
</dbReference>
<comment type="similarity">
    <text evidence="3">Belongs to the flavoredoxin family.</text>
</comment>
<dbReference type="InterPro" id="IPR012349">
    <property type="entry name" value="Split_barrel_FMN-bd"/>
</dbReference>
<dbReference type="PANTHER" id="PTHR43567:SF1">
    <property type="entry name" value="FLAVOREDOXIN"/>
    <property type="match status" value="1"/>
</dbReference>
<evidence type="ECO:0000313" key="6">
    <source>
        <dbReference type="EMBL" id="MDQ0288057.1"/>
    </source>
</evidence>
<comment type="caution">
    <text evidence="6">The sequence shown here is derived from an EMBL/GenBank/DDBJ whole genome shotgun (WGS) entry which is preliminary data.</text>
</comment>
<dbReference type="Gene3D" id="2.30.110.10">
    <property type="entry name" value="Electron Transport, Fmn-binding Protein, Chain A"/>
    <property type="match status" value="1"/>
</dbReference>
<sequence length="271" mass="29413">MARKPTPTGGRSRDKKPATSEARVNKPATGMARGSKPATNSKAASPRAVFGQRQVAPRMDAEEGNTPRRRRGDSDWEIRKRQWKPSTLLAPVPAIMVSCGGNEDFAPNIITLAWAGTVCSEPPMLGISIRPERHSYKIIQATKEFVVNVPTAALARATDYCGVKSGRDGDKFAGAGLTPVAAEKVAAPLIAECPINLECKVKKVIKLGSHDLFLAEIVSVQVSEDILDKKGKLRIDKAELLAYAHGEYYVLGKRLGFFGFSIKKATTKTRR</sequence>
<accession>A0AAE4AN80</accession>
<feature type="domain" description="Flavin reductase like" evidence="5">
    <location>
        <begin position="89"/>
        <end position="235"/>
    </location>
</feature>
<name>A0AAE4AN80_9BACT</name>
<reference evidence="6" key="1">
    <citation type="submission" date="2023-07" db="EMBL/GenBank/DDBJ databases">
        <title>Genomic Encyclopedia of Type Strains, Phase IV (KMG-IV): sequencing the most valuable type-strain genomes for metagenomic binning, comparative biology and taxonomic classification.</title>
        <authorList>
            <person name="Goeker M."/>
        </authorList>
    </citation>
    <scope>NUCLEOTIDE SEQUENCE</scope>
    <source>
        <strain evidence="6">DSM 24202</strain>
    </source>
</reference>
<keyword evidence="7" id="KW-1185">Reference proteome</keyword>
<evidence type="ECO:0000256" key="1">
    <source>
        <dbReference type="ARBA" id="ARBA00001917"/>
    </source>
</evidence>
<dbReference type="PANTHER" id="PTHR43567">
    <property type="entry name" value="FLAVOREDOXIN-RELATED-RELATED"/>
    <property type="match status" value="1"/>
</dbReference>
<dbReference type="Pfam" id="PF01613">
    <property type="entry name" value="Flavin_Reduct"/>
    <property type="match status" value="1"/>
</dbReference>
<keyword evidence="2" id="KW-0285">Flavoprotein</keyword>
<dbReference type="GO" id="GO:0010181">
    <property type="term" value="F:FMN binding"/>
    <property type="evidence" value="ECO:0007669"/>
    <property type="project" value="InterPro"/>
</dbReference>
<dbReference type="Proteomes" id="UP001238163">
    <property type="component" value="Unassembled WGS sequence"/>
</dbReference>
<evidence type="ECO:0000256" key="3">
    <source>
        <dbReference type="ARBA" id="ARBA00038054"/>
    </source>
</evidence>
<evidence type="ECO:0000313" key="7">
    <source>
        <dbReference type="Proteomes" id="UP001238163"/>
    </source>
</evidence>
<gene>
    <name evidence="6" type="ORF">J3R75_000164</name>
</gene>
<dbReference type="SUPFAM" id="SSF50475">
    <property type="entry name" value="FMN-binding split barrel"/>
    <property type="match status" value="1"/>
</dbReference>
<dbReference type="GO" id="GO:0016646">
    <property type="term" value="F:oxidoreductase activity, acting on the CH-NH group of donors, NAD or NADP as acceptor"/>
    <property type="evidence" value="ECO:0007669"/>
    <property type="project" value="UniProtKB-ARBA"/>
</dbReference>
<dbReference type="SMART" id="SM00903">
    <property type="entry name" value="Flavin_Reduct"/>
    <property type="match status" value="1"/>
</dbReference>
<protein>
    <submittedName>
        <fullName evidence="6">Flavin reductase (DIM6/NTAB) family NADH-FMN oxidoreductase RutF</fullName>
    </submittedName>
</protein>
<proteinExistence type="inferred from homology"/>
<evidence type="ECO:0000259" key="5">
    <source>
        <dbReference type="SMART" id="SM00903"/>
    </source>
</evidence>
<comment type="cofactor">
    <cofactor evidence="1">
        <name>FMN</name>
        <dbReference type="ChEBI" id="CHEBI:58210"/>
    </cofactor>
</comment>
<dbReference type="AlphaFoldDB" id="A0AAE4AN80"/>
<evidence type="ECO:0000256" key="4">
    <source>
        <dbReference type="SAM" id="MobiDB-lite"/>
    </source>
</evidence>
<dbReference type="InterPro" id="IPR002563">
    <property type="entry name" value="Flavin_Rdtase-like_dom"/>
</dbReference>
<dbReference type="RefSeq" id="WP_307259217.1">
    <property type="nucleotide sequence ID" value="NZ_JAUSVL010000001.1"/>
</dbReference>
<dbReference type="InterPro" id="IPR052174">
    <property type="entry name" value="Flavoredoxin"/>
</dbReference>
<feature type="region of interest" description="Disordered" evidence="4">
    <location>
        <begin position="1"/>
        <end position="78"/>
    </location>
</feature>
<organism evidence="6 7">
    <name type="scientific">Oligosphaera ethanolica</name>
    <dbReference type="NCBI Taxonomy" id="760260"/>
    <lineage>
        <taxon>Bacteria</taxon>
        <taxon>Pseudomonadati</taxon>
        <taxon>Lentisphaerota</taxon>
        <taxon>Oligosphaeria</taxon>
        <taxon>Oligosphaerales</taxon>
        <taxon>Oligosphaeraceae</taxon>
        <taxon>Oligosphaera</taxon>
    </lineage>
</organism>
<evidence type="ECO:0000256" key="2">
    <source>
        <dbReference type="ARBA" id="ARBA00022630"/>
    </source>
</evidence>